<dbReference type="PROSITE" id="PS51695">
    <property type="entry name" value="SEDOLISIN"/>
    <property type="match status" value="1"/>
</dbReference>
<feature type="compositionally biased region" description="Polar residues" evidence="8">
    <location>
        <begin position="176"/>
        <end position="193"/>
    </location>
</feature>
<dbReference type="GO" id="GO:0008240">
    <property type="term" value="F:tripeptidyl-peptidase activity"/>
    <property type="evidence" value="ECO:0007669"/>
    <property type="project" value="TreeGrafter"/>
</dbReference>
<evidence type="ECO:0000256" key="6">
    <source>
        <dbReference type="ARBA" id="ARBA00022837"/>
    </source>
</evidence>
<dbReference type="RefSeq" id="WP_035167686.1">
    <property type="nucleotide sequence ID" value="NZ_CP018906.1"/>
</dbReference>
<dbReference type="GO" id="GO:0004252">
    <property type="term" value="F:serine-type endopeptidase activity"/>
    <property type="evidence" value="ECO:0007669"/>
    <property type="project" value="InterPro"/>
</dbReference>
<feature type="domain" description="Peptidase S53" evidence="9">
    <location>
        <begin position="192"/>
        <end position="609"/>
    </location>
</feature>
<dbReference type="KEGG" id="lcu:PL11_008250"/>
<reference evidence="10 11" key="1">
    <citation type="journal article" date="2015" name="Genome Announc.">
        <title>Genome Sequence of Lactobacillus curieae CCTCC M 2011381T, a Novel Producer of Gamma-aminobutyric Acid.</title>
        <authorList>
            <person name="Wang Y."/>
            <person name="Wang Y."/>
            <person name="Lang C."/>
            <person name="Wei D."/>
            <person name="Xu P."/>
            <person name="Xie J."/>
        </authorList>
    </citation>
    <scope>NUCLEOTIDE SEQUENCE [LARGE SCALE GENOMIC DNA]</scope>
    <source>
        <strain evidence="10 11">CCTCC M 2011381</strain>
    </source>
</reference>
<evidence type="ECO:0000313" key="10">
    <source>
        <dbReference type="EMBL" id="AQW21905.1"/>
    </source>
</evidence>
<dbReference type="InterPro" id="IPR050819">
    <property type="entry name" value="Tripeptidyl-peptidase_I"/>
</dbReference>
<dbReference type="SUPFAM" id="SSF54897">
    <property type="entry name" value="Protease propeptides/inhibitors"/>
    <property type="match status" value="1"/>
</dbReference>
<gene>
    <name evidence="10" type="ORF">PL11_008250</name>
</gene>
<evidence type="ECO:0000256" key="3">
    <source>
        <dbReference type="ARBA" id="ARBA00022723"/>
    </source>
</evidence>
<keyword evidence="7" id="KW-0865">Zymogen</keyword>
<dbReference type="EMBL" id="CP018906">
    <property type="protein sequence ID" value="AQW21905.1"/>
    <property type="molecule type" value="Genomic_DNA"/>
</dbReference>
<dbReference type="eggNOG" id="COG4934">
    <property type="taxonomic scope" value="Bacteria"/>
</dbReference>
<keyword evidence="4" id="KW-0378">Hydrolase</keyword>
<protein>
    <submittedName>
        <fullName evidence="10">Aspartyl protease</fullName>
    </submittedName>
</protein>
<dbReference type="Pfam" id="PF09286">
    <property type="entry name" value="Pro-kuma_activ"/>
    <property type="match status" value="1"/>
</dbReference>
<keyword evidence="11" id="KW-1185">Reference proteome</keyword>
<evidence type="ECO:0000259" key="9">
    <source>
        <dbReference type="PROSITE" id="PS51695"/>
    </source>
</evidence>
<keyword evidence="2 10" id="KW-0645">Protease</keyword>
<feature type="region of interest" description="Disordered" evidence="8">
    <location>
        <begin position="176"/>
        <end position="196"/>
    </location>
</feature>
<dbReference type="SMART" id="SM00944">
    <property type="entry name" value="Pro-kuma_activ"/>
    <property type="match status" value="1"/>
</dbReference>
<dbReference type="InterPro" id="IPR036852">
    <property type="entry name" value="Peptidase_S8/S53_dom_sf"/>
</dbReference>
<dbReference type="PANTHER" id="PTHR14218">
    <property type="entry name" value="PROTEASE S8 TRIPEPTIDYL PEPTIDASE I CLN2"/>
    <property type="match status" value="1"/>
</dbReference>
<evidence type="ECO:0000256" key="1">
    <source>
        <dbReference type="ARBA" id="ARBA00001913"/>
    </source>
</evidence>
<dbReference type="CDD" id="cd04056">
    <property type="entry name" value="Peptidases_S53"/>
    <property type="match status" value="1"/>
</dbReference>
<dbReference type="Gene3D" id="3.40.50.200">
    <property type="entry name" value="Peptidase S8/S53 domain"/>
    <property type="match status" value="1"/>
</dbReference>
<keyword evidence="5" id="KW-0720">Serine protease</keyword>
<dbReference type="AlphaFoldDB" id="A0A1S6QJX7"/>
<sequence length="610" mass="66797">MRFRVKKLNWVHLLILGIVFSGIINFVHTDKVAAKKVSTETISVVLKPHNQSELTKFIYSTSNPNSKNYHKYISSSQFADRYGARTKTIKLVKAYFKKYHLKTKVNRGNLVISVTGTRRQLENAFHVWFTKSSWNGSSYRKVVGTPRISKKLSREVMAVSGLSKYYAVNARHTQLQPTSYETRAQSDQSSDGHTPSKFINRYGIRSLYAGGNSGRSKTIGIISFANYHYADAYHFWNKMGIKAKANRLSVNRTKGTSGNWANAEETTMDVEQAGAIAPDANIRSYISQPDVTGMITSVTNALAENRADVLSISWGQSEVKLAQEIKLGITPKRFNQVMNLLFEQAAAQGITVTTASGDNGAYDGILEGNRQGLAVDSPASSPYVVAVGGTTLPNSYLVNHKKVVVQAERAWGTDFLYPNYSHQQYYSQSEKLANYFTGGGGGFSKINGTPKYQQGVSGVNTFSAIKMWSFANNKVTRIGDQRLAGKSHGRNLPDVSANADPATGYSMYVSGSKDGSDGSWYVVGGTSLVAPQMAASLVLTGDEVGGRLGFINPTLYRVAQKANSPFKVLDSAKNNNNLYYTGQPGKLYNQATGLGTVNFGRLADVIKSNY</sequence>
<accession>A0A1S6QJX7</accession>
<evidence type="ECO:0000313" key="11">
    <source>
        <dbReference type="Proteomes" id="UP000030361"/>
    </source>
</evidence>
<dbReference type="CDD" id="cd11377">
    <property type="entry name" value="Pro-peptidase_S53"/>
    <property type="match status" value="1"/>
</dbReference>
<dbReference type="GO" id="GO:0046872">
    <property type="term" value="F:metal ion binding"/>
    <property type="evidence" value="ECO:0007669"/>
    <property type="project" value="UniProtKB-KW"/>
</dbReference>
<proteinExistence type="predicted"/>
<dbReference type="Proteomes" id="UP000030361">
    <property type="component" value="Chromosome"/>
</dbReference>
<evidence type="ECO:0000256" key="7">
    <source>
        <dbReference type="ARBA" id="ARBA00023145"/>
    </source>
</evidence>
<name>A0A1S6QJX7_9LACO</name>
<evidence type="ECO:0000256" key="2">
    <source>
        <dbReference type="ARBA" id="ARBA00022670"/>
    </source>
</evidence>
<keyword evidence="3" id="KW-0479">Metal-binding</keyword>
<organism evidence="10 11">
    <name type="scientific">Lentilactobacillus curieae</name>
    <dbReference type="NCBI Taxonomy" id="1138822"/>
    <lineage>
        <taxon>Bacteria</taxon>
        <taxon>Bacillati</taxon>
        <taxon>Bacillota</taxon>
        <taxon>Bacilli</taxon>
        <taxon>Lactobacillales</taxon>
        <taxon>Lactobacillaceae</taxon>
        <taxon>Lentilactobacillus</taxon>
    </lineage>
</organism>
<keyword evidence="6" id="KW-0106">Calcium</keyword>
<evidence type="ECO:0000256" key="8">
    <source>
        <dbReference type="SAM" id="MobiDB-lite"/>
    </source>
</evidence>
<dbReference type="SUPFAM" id="SSF52743">
    <property type="entry name" value="Subtilisin-like"/>
    <property type="match status" value="1"/>
</dbReference>
<dbReference type="InterPro" id="IPR015366">
    <property type="entry name" value="S53_propep"/>
</dbReference>
<dbReference type="GO" id="GO:0006508">
    <property type="term" value="P:proteolysis"/>
    <property type="evidence" value="ECO:0007669"/>
    <property type="project" value="UniProtKB-KW"/>
</dbReference>
<evidence type="ECO:0000256" key="5">
    <source>
        <dbReference type="ARBA" id="ARBA00022825"/>
    </source>
</evidence>
<dbReference type="PANTHER" id="PTHR14218:SF15">
    <property type="entry name" value="TRIPEPTIDYL-PEPTIDASE 1"/>
    <property type="match status" value="1"/>
</dbReference>
<evidence type="ECO:0000256" key="4">
    <source>
        <dbReference type="ARBA" id="ARBA00022801"/>
    </source>
</evidence>
<dbReference type="InterPro" id="IPR030400">
    <property type="entry name" value="Sedolisin_dom"/>
</dbReference>
<comment type="cofactor">
    <cofactor evidence="1">
        <name>Ca(2+)</name>
        <dbReference type="ChEBI" id="CHEBI:29108"/>
    </cofactor>
</comment>